<comment type="caution">
    <text evidence="8">The sequence shown here is derived from an EMBL/GenBank/DDBJ whole genome shotgun (WGS) entry which is preliminary data.</text>
</comment>
<dbReference type="Gene3D" id="3.30.420.100">
    <property type="match status" value="1"/>
</dbReference>
<dbReference type="GO" id="GO:0003735">
    <property type="term" value="F:structural constituent of ribosome"/>
    <property type="evidence" value="ECO:0007669"/>
    <property type="project" value="InterPro"/>
</dbReference>
<comment type="similarity">
    <text evidence="1 7">Belongs to the universal ribosomal protein uL18 family.</text>
</comment>
<keyword evidence="4 7" id="KW-0689">Ribosomal protein</keyword>
<name>A0A538T067_UNCEI</name>
<dbReference type="GO" id="GO:0006412">
    <property type="term" value="P:translation"/>
    <property type="evidence" value="ECO:0007669"/>
    <property type="project" value="UniProtKB-UniRule"/>
</dbReference>
<dbReference type="GO" id="GO:0022625">
    <property type="term" value="C:cytosolic large ribosomal subunit"/>
    <property type="evidence" value="ECO:0007669"/>
    <property type="project" value="TreeGrafter"/>
</dbReference>
<dbReference type="GO" id="GO:0008097">
    <property type="term" value="F:5S rRNA binding"/>
    <property type="evidence" value="ECO:0007669"/>
    <property type="project" value="TreeGrafter"/>
</dbReference>
<comment type="subunit">
    <text evidence="7">Part of the 50S ribosomal subunit; part of the 5S rRNA/L5/L18/L25 subcomplex. Contacts the 5S and 23S rRNAs.</text>
</comment>
<dbReference type="InterPro" id="IPR004389">
    <property type="entry name" value="Ribosomal_uL18_bac-type"/>
</dbReference>
<dbReference type="EMBL" id="VBOW01000070">
    <property type="protein sequence ID" value="TMQ57037.1"/>
    <property type="molecule type" value="Genomic_DNA"/>
</dbReference>
<evidence type="ECO:0000256" key="7">
    <source>
        <dbReference type="HAMAP-Rule" id="MF_01337"/>
    </source>
</evidence>
<dbReference type="NCBIfam" id="TIGR00060">
    <property type="entry name" value="L18_bact"/>
    <property type="match status" value="1"/>
</dbReference>
<evidence type="ECO:0000256" key="3">
    <source>
        <dbReference type="ARBA" id="ARBA00022884"/>
    </source>
</evidence>
<accession>A0A538T067</accession>
<organism evidence="8 9">
    <name type="scientific">Eiseniibacteriota bacterium</name>
    <dbReference type="NCBI Taxonomy" id="2212470"/>
    <lineage>
        <taxon>Bacteria</taxon>
        <taxon>Candidatus Eiseniibacteriota</taxon>
    </lineage>
</organism>
<dbReference type="Pfam" id="PF00861">
    <property type="entry name" value="Ribosomal_L18p"/>
    <property type="match status" value="1"/>
</dbReference>
<dbReference type="AlphaFoldDB" id="A0A538T067"/>
<dbReference type="Proteomes" id="UP000316852">
    <property type="component" value="Unassembled WGS sequence"/>
</dbReference>
<keyword evidence="2 7" id="KW-0699">rRNA-binding</keyword>
<evidence type="ECO:0000256" key="6">
    <source>
        <dbReference type="ARBA" id="ARBA00035197"/>
    </source>
</evidence>
<dbReference type="SUPFAM" id="SSF53137">
    <property type="entry name" value="Translational machinery components"/>
    <property type="match status" value="1"/>
</dbReference>
<protein>
    <recommendedName>
        <fullName evidence="6 7">Large ribosomal subunit protein uL18</fullName>
    </recommendedName>
</protein>
<dbReference type="HAMAP" id="MF_01337_B">
    <property type="entry name" value="Ribosomal_uL18_B"/>
    <property type="match status" value="1"/>
</dbReference>
<proteinExistence type="inferred from homology"/>
<dbReference type="InterPro" id="IPR005484">
    <property type="entry name" value="Ribosomal_uL18_bac/plant/anim"/>
</dbReference>
<keyword evidence="3 7" id="KW-0694">RNA-binding</keyword>
<gene>
    <name evidence="7" type="primary">rplR</name>
    <name evidence="8" type="ORF">E6K76_11400</name>
</gene>
<dbReference type="CDD" id="cd00432">
    <property type="entry name" value="Ribosomal_L18_L5e"/>
    <property type="match status" value="1"/>
</dbReference>
<comment type="function">
    <text evidence="7">This is one of the proteins that bind and probably mediate the attachment of the 5S RNA into the large ribosomal subunit, where it forms part of the central protuberance.</text>
</comment>
<evidence type="ECO:0000313" key="8">
    <source>
        <dbReference type="EMBL" id="TMQ57037.1"/>
    </source>
</evidence>
<evidence type="ECO:0000256" key="1">
    <source>
        <dbReference type="ARBA" id="ARBA00007116"/>
    </source>
</evidence>
<sequence>MKSKATPRLEGRGRRHMRIRKKIMGTAERPRLSVFRSLNHIYAQLVDDLTGRTILTVSSMDKEVAPKLKSAKGKIEAGKLVGKQIAAKAKEKGIERVCFDRSGYLYHGRVKAVAEGAREGGLNF</sequence>
<dbReference type="PANTHER" id="PTHR12899:SF3">
    <property type="entry name" value="LARGE RIBOSOMAL SUBUNIT PROTEIN UL18M"/>
    <property type="match status" value="1"/>
</dbReference>
<evidence type="ECO:0000313" key="9">
    <source>
        <dbReference type="Proteomes" id="UP000316852"/>
    </source>
</evidence>
<dbReference type="FunFam" id="3.30.420.100:FF:000001">
    <property type="entry name" value="50S ribosomal protein L18"/>
    <property type="match status" value="1"/>
</dbReference>
<keyword evidence="5 7" id="KW-0687">Ribonucleoprotein</keyword>
<evidence type="ECO:0000256" key="4">
    <source>
        <dbReference type="ARBA" id="ARBA00022980"/>
    </source>
</evidence>
<reference evidence="8 9" key="1">
    <citation type="journal article" date="2019" name="Nat. Microbiol.">
        <title>Mediterranean grassland soil C-N compound turnover is dependent on rainfall and depth, and is mediated by genomically divergent microorganisms.</title>
        <authorList>
            <person name="Diamond S."/>
            <person name="Andeer P.F."/>
            <person name="Li Z."/>
            <person name="Crits-Christoph A."/>
            <person name="Burstein D."/>
            <person name="Anantharaman K."/>
            <person name="Lane K.R."/>
            <person name="Thomas B.C."/>
            <person name="Pan C."/>
            <person name="Northen T.R."/>
            <person name="Banfield J.F."/>
        </authorList>
    </citation>
    <scope>NUCLEOTIDE SEQUENCE [LARGE SCALE GENOMIC DNA]</scope>
    <source>
        <strain evidence="8">WS_6</strain>
    </source>
</reference>
<evidence type="ECO:0000256" key="2">
    <source>
        <dbReference type="ARBA" id="ARBA00022730"/>
    </source>
</evidence>
<evidence type="ECO:0000256" key="5">
    <source>
        <dbReference type="ARBA" id="ARBA00023274"/>
    </source>
</evidence>
<dbReference type="PANTHER" id="PTHR12899">
    <property type="entry name" value="39S RIBOSOMAL PROTEIN L18, MITOCHONDRIAL"/>
    <property type="match status" value="1"/>
</dbReference>
<dbReference type="InterPro" id="IPR057268">
    <property type="entry name" value="Ribosomal_L18"/>
</dbReference>